<keyword evidence="3" id="KW-1185">Reference proteome</keyword>
<protein>
    <submittedName>
        <fullName evidence="2">Uncharacterized protein</fullName>
    </submittedName>
</protein>
<name>A0AAV4RS64_CAEEX</name>
<evidence type="ECO:0000313" key="2">
    <source>
        <dbReference type="EMBL" id="GIY24247.1"/>
    </source>
</evidence>
<feature type="region of interest" description="Disordered" evidence="1">
    <location>
        <begin position="1"/>
        <end position="43"/>
    </location>
</feature>
<proteinExistence type="predicted"/>
<gene>
    <name evidence="2" type="ORF">CEXT_437511</name>
</gene>
<accession>A0AAV4RS64</accession>
<organism evidence="2 3">
    <name type="scientific">Caerostris extrusa</name>
    <name type="common">Bark spider</name>
    <name type="synonym">Caerostris bankana</name>
    <dbReference type="NCBI Taxonomy" id="172846"/>
    <lineage>
        <taxon>Eukaryota</taxon>
        <taxon>Metazoa</taxon>
        <taxon>Ecdysozoa</taxon>
        <taxon>Arthropoda</taxon>
        <taxon>Chelicerata</taxon>
        <taxon>Arachnida</taxon>
        <taxon>Araneae</taxon>
        <taxon>Araneomorphae</taxon>
        <taxon>Entelegynae</taxon>
        <taxon>Araneoidea</taxon>
        <taxon>Araneidae</taxon>
        <taxon>Caerostris</taxon>
    </lineage>
</organism>
<evidence type="ECO:0000256" key="1">
    <source>
        <dbReference type="SAM" id="MobiDB-lite"/>
    </source>
</evidence>
<reference evidence="2 3" key="1">
    <citation type="submission" date="2021-06" db="EMBL/GenBank/DDBJ databases">
        <title>Caerostris extrusa draft genome.</title>
        <authorList>
            <person name="Kono N."/>
            <person name="Arakawa K."/>
        </authorList>
    </citation>
    <scope>NUCLEOTIDE SEQUENCE [LARGE SCALE GENOMIC DNA]</scope>
</reference>
<feature type="compositionally biased region" description="Gly residues" evidence="1">
    <location>
        <begin position="15"/>
        <end position="25"/>
    </location>
</feature>
<dbReference type="EMBL" id="BPLR01008371">
    <property type="protein sequence ID" value="GIY24247.1"/>
    <property type="molecule type" value="Genomic_DNA"/>
</dbReference>
<dbReference type="Proteomes" id="UP001054945">
    <property type="component" value="Unassembled WGS sequence"/>
</dbReference>
<evidence type="ECO:0000313" key="3">
    <source>
        <dbReference type="Proteomes" id="UP001054945"/>
    </source>
</evidence>
<dbReference type="AlphaFoldDB" id="A0AAV4RS64"/>
<comment type="caution">
    <text evidence="2">The sequence shown here is derived from an EMBL/GenBank/DDBJ whole genome shotgun (WGS) entry which is preliminary data.</text>
</comment>
<sequence length="84" mass="8846">MRFTGSVCQGRRGRGGGPVGAGCSEGAGSDPHSGGPDPEKAGFRFGARTEREGGRLQWLSNILSSISFSVTQQLNEQSRDSTLF</sequence>